<name>A0ABY6ZHU5_9BACL</name>
<feature type="transmembrane region" description="Helical" evidence="6">
    <location>
        <begin position="15"/>
        <end position="35"/>
    </location>
</feature>
<keyword evidence="2" id="KW-0813">Transport</keyword>
<dbReference type="Gene3D" id="1.20.1250.20">
    <property type="entry name" value="MFS general substrate transporter like domains"/>
    <property type="match status" value="2"/>
</dbReference>
<keyword evidence="5 6" id="KW-0472">Membrane</keyword>
<feature type="transmembrane region" description="Helical" evidence="6">
    <location>
        <begin position="345"/>
        <end position="368"/>
    </location>
</feature>
<evidence type="ECO:0000256" key="1">
    <source>
        <dbReference type="ARBA" id="ARBA00004651"/>
    </source>
</evidence>
<proteinExistence type="predicted"/>
<protein>
    <submittedName>
        <fullName evidence="8">MFS transporter</fullName>
    </submittedName>
</protein>
<feature type="transmembrane region" description="Helical" evidence="6">
    <location>
        <begin position="289"/>
        <end position="309"/>
    </location>
</feature>
<feature type="transmembrane region" description="Helical" evidence="6">
    <location>
        <begin position="163"/>
        <end position="183"/>
    </location>
</feature>
<evidence type="ECO:0000256" key="6">
    <source>
        <dbReference type="SAM" id="Phobius"/>
    </source>
</evidence>
<dbReference type="PANTHER" id="PTHR23508:SF10">
    <property type="entry name" value="CARBOXYLIC ACID TRANSPORTER PROTEIN HOMOLOG"/>
    <property type="match status" value="1"/>
</dbReference>
<evidence type="ECO:0000256" key="5">
    <source>
        <dbReference type="ARBA" id="ARBA00023136"/>
    </source>
</evidence>
<sequence>MALSTEKVTNKKRKIPFGFGISWMALLALWLVYAMNANMRNFFFTVQPSIVKEFHLTPSALGMFTAFVTLAQSVLVLPISRWSDKGIHGWGRKFREVPIAIGYTIFSIFTGIGALTHSIFSVFILQAVKNMFGGAGESVEVTTVAEWWPVERRGFAQGAHHTGYPWGTLIGGFAVSGILATFGPQNWRLVFLILPLATLPILVIYWVFSTKRRYEKVSSQFETYNLTSPLAGGFDKESTHRAPAGALKRALKNPNVLVPAICSGLGLAVYTGLGFWLTPYLAFVAHYNFAQAAAYSVIFTITGGLGQIFWGFMSDKFGRKFVLIFCFLWLTAAMILLQFTRIDLAWLIFVQLFAGVATNGIYPVLYALSSDSAEKGSLAVGNGLNMVGQGIGGMSPLVLGPLIGLGGGFASATGYVYGLYFLSGLMFIAAILMAFFTRETIGKFKKADKALVRVESCNIPK</sequence>
<dbReference type="EMBL" id="CP104067">
    <property type="protein sequence ID" value="WAH41796.1"/>
    <property type="molecule type" value="Genomic_DNA"/>
</dbReference>
<accession>A0ABY6ZHU5</accession>
<feature type="transmembrane region" description="Helical" evidence="6">
    <location>
        <begin position="56"/>
        <end position="79"/>
    </location>
</feature>
<keyword evidence="9" id="KW-1185">Reference proteome</keyword>
<feature type="transmembrane region" description="Helical" evidence="6">
    <location>
        <begin position="256"/>
        <end position="277"/>
    </location>
</feature>
<evidence type="ECO:0000256" key="4">
    <source>
        <dbReference type="ARBA" id="ARBA00022989"/>
    </source>
</evidence>
<feature type="transmembrane region" description="Helical" evidence="6">
    <location>
        <begin position="380"/>
        <end position="403"/>
    </location>
</feature>
<dbReference type="InterPro" id="IPR020846">
    <property type="entry name" value="MFS_dom"/>
</dbReference>
<keyword evidence="4 6" id="KW-1133">Transmembrane helix</keyword>
<evidence type="ECO:0000313" key="9">
    <source>
        <dbReference type="Proteomes" id="UP001164761"/>
    </source>
</evidence>
<dbReference type="PROSITE" id="PS50850">
    <property type="entry name" value="MFS"/>
    <property type="match status" value="1"/>
</dbReference>
<dbReference type="Pfam" id="PF07690">
    <property type="entry name" value="MFS_1"/>
    <property type="match status" value="1"/>
</dbReference>
<feature type="domain" description="Major facilitator superfamily (MFS) profile" evidence="7">
    <location>
        <begin position="25"/>
        <end position="441"/>
    </location>
</feature>
<feature type="transmembrane region" description="Helical" evidence="6">
    <location>
        <begin position="189"/>
        <end position="208"/>
    </location>
</feature>
<evidence type="ECO:0000313" key="8">
    <source>
        <dbReference type="EMBL" id="WAH41796.1"/>
    </source>
</evidence>
<dbReference type="SUPFAM" id="SSF103473">
    <property type="entry name" value="MFS general substrate transporter"/>
    <property type="match status" value="1"/>
</dbReference>
<feature type="transmembrane region" description="Helical" evidence="6">
    <location>
        <begin position="321"/>
        <end position="339"/>
    </location>
</feature>
<organism evidence="8 9">
    <name type="scientific">Alicyclobacillus fastidiosus</name>
    <dbReference type="NCBI Taxonomy" id="392011"/>
    <lineage>
        <taxon>Bacteria</taxon>
        <taxon>Bacillati</taxon>
        <taxon>Bacillota</taxon>
        <taxon>Bacilli</taxon>
        <taxon>Bacillales</taxon>
        <taxon>Alicyclobacillaceae</taxon>
        <taxon>Alicyclobacillus</taxon>
    </lineage>
</organism>
<dbReference type="RefSeq" id="WP_268005703.1">
    <property type="nucleotide sequence ID" value="NZ_BSUT01000001.1"/>
</dbReference>
<dbReference type="Proteomes" id="UP001164761">
    <property type="component" value="Chromosome"/>
</dbReference>
<keyword evidence="3 6" id="KW-0812">Transmembrane</keyword>
<evidence type="ECO:0000256" key="2">
    <source>
        <dbReference type="ARBA" id="ARBA00022448"/>
    </source>
</evidence>
<gene>
    <name evidence="8" type="ORF">NZD89_26935</name>
</gene>
<dbReference type="InterPro" id="IPR011701">
    <property type="entry name" value="MFS"/>
</dbReference>
<dbReference type="PANTHER" id="PTHR23508">
    <property type="entry name" value="CARBOXYLIC ACID TRANSPORTER PROTEIN HOMOLOG"/>
    <property type="match status" value="1"/>
</dbReference>
<comment type="subcellular location">
    <subcellularLocation>
        <location evidence="1">Cell membrane</location>
        <topology evidence="1">Multi-pass membrane protein</topology>
    </subcellularLocation>
</comment>
<evidence type="ECO:0000256" key="3">
    <source>
        <dbReference type="ARBA" id="ARBA00022692"/>
    </source>
</evidence>
<feature type="transmembrane region" description="Helical" evidence="6">
    <location>
        <begin position="415"/>
        <end position="436"/>
    </location>
</feature>
<reference evidence="8" key="1">
    <citation type="submission" date="2022-08" db="EMBL/GenBank/DDBJ databases">
        <title>Alicyclobacillus fastidiosus DSM 17978, complete genome.</title>
        <authorList>
            <person name="Wang Q."/>
            <person name="Cai R."/>
            <person name="Wang Z."/>
        </authorList>
    </citation>
    <scope>NUCLEOTIDE SEQUENCE</scope>
    <source>
        <strain evidence="8">DSM 17978</strain>
    </source>
</reference>
<dbReference type="InterPro" id="IPR036259">
    <property type="entry name" value="MFS_trans_sf"/>
</dbReference>
<feature type="transmembrane region" description="Helical" evidence="6">
    <location>
        <begin position="99"/>
        <end position="125"/>
    </location>
</feature>
<evidence type="ECO:0000259" key="7">
    <source>
        <dbReference type="PROSITE" id="PS50850"/>
    </source>
</evidence>